<dbReference type="GO" id="GO:0008171">
    <property type="term" value="F:O-methyltransferase activity"/>
    <property type="evidence" value="ECO:0007669"/>
    <property type="project" value="InterPro"/>
</dbReference>
<dbReference type="AlphaFoldDB" id="A0A399JAP4"/>
<dbReference type="InterPro" id="IPR029063">
    <property type="entry name" value="SAM-dependent_MTases_sf"/>
</dbReference>
<organism evidence="4 5">
    <name type="scientific">Galactobacter valiniphilus</name>
    <dbReference type="NCBI Taxonomy" id="2676122"/>
    <lineage>
        <taxon>Bacteria</taxon>
        <taxon>Bacillati</taxon>
        <taxon>Actinomycetota</taxon>
        <taxon>Actinomycetes</taxon>
        <taxon>Micrococcales</taxon>
        <taxon>Micrococcaceae</taxon>
        <taxon>Galactobacter</taxon>
    </lineage>
</organism>
<dbReference type="RefSeq" id="WP_119424361.1">
    <property type="nucleotide sequence ID" value="NZ_QQXK01000010.1"/>
</dbReference>
<evidence type="ECO:0000313" key="4">
    <source>
        <dbReference type="EMBL" id="RII42618.1"/>
    </source>
</evidence>
<accession>A0A399JAP4</accession>
<keyword evidence="1 4" id="KW-0489">Methyltransferase</keyword>
<dbReference type="CDD" id="cd02440">
    <property type="entry name" value="AdoMet_MTases"/>
    <property type="match status" value="1"/>
</dbReference>
<dbReference type="Proteomes" id="UP000265419">
    <property type="component" value="Unassembled WGS sequence"/>
</dbReference>
<dbReference type="SUPFAM" id="SSF53335">
    <property type="entry name" value="S-adenosyl-L-methionine-dependent methyltransferases"/>
    <property type="match status" value="1"/>
</dbReference>
<protein>
    <submittedName>
        <fullName evidence="4">O-methyltransferase</fullName>
    </submittedName>
</protein>
<proteinExistence type="predicted"/>
<evidence type="ECO:0000313" key="5">
    <source>
        <dbReference type="Proteomes" id="UP000265419"/>
    </source>
</evidence>
<name>A0A399JAP4_9MICC</name>
<sequence>MSAHKHSSWSYAEALPIEDAVLARARERGHELGVEPVSAGTGALLTVLAASAGVRTAVEIGSGVGVSGVCLLRGMDARGILTTVEPDIEHLDAARIAFAEAGFVSHRTRTINGRSQDVLPRLADESYDLVLVDGSRQRVAADVAESARLLRPGGIIVINDALDDDAVPQPAVRRPSTLSARQAQRLLRDDERFATAMLPTGTGVLVAVRRA</sequence>
<dbReference type="PANTHER" id="PTHR43167:SF1">
    <property type="entry name" value="PUTATIVE (AFU_ORTHOLOGUE AFUA_6G01830)-RELATED"/>
    <property type="match status" value="1"/>
</dbReference>
<keyword evidence="2 4" id="KW-0808">Transferase</keyword>
<keyword evidence="3" id="KW-0949">S-adenosyl-L-methionine</keyword>
<dbReference type="PROSITE" id="PS51682">
    <property type="entry name" value="SAM_OMT_I"/>
    <property type="match status" value="1"/>
</dbReference>
<evidence type="ECO:0000256" key="1">
    <source>
        <dbReference type="ARBA" id="ARBA00022603"/>
    </source>
</evidence>
<dbReference type="InterPro" id="IPR002935">
    <property type="entry name" value="SAM_O-MeTrfase"/>
</dbReference>
<keyword evidence="5" id="KW-1185">Reference proteome</keyword>
<gene>
    <name evidence="4" type="ORF">DWB68_06670</name>
</gene>
<evidence type="ECO:0000256" key="3">
    <source>
        <dbReference type="ARBA" id="ARBA00022691"/>
    </source>
</evidence>
<dbReference type="PANTHER" id="PTHR43167">
    <property type="entry name" value="PUTATIVE (AFU_ORTHOLOGUE AFUA_6G01830)-RELATED"/>
    <property type="match status" value="1"/>
</dbReference>
<evidence type="ECO:0000256" key="2">
    <source>
        <dbReference type="ARBA" id="ARBA00022679"/>
    </source>
</evidence>
<dbReference type="GO" id="GO:0032259">
    <property type="term" value="P:methylation"/>
    <property type="evidence" value="ECO:0007669"/>
    <property type="project" value="UniProtKB-KW"/>
</dbReference>
<reference evidence="4 5" key="1">
    <citation type="submission" date="2018-07" db="EMBL/GenBank/DDBJ databases">
        <title>Arthrobacter sp. nov., isolated from raw cow's milk with high bacterial count.</title>
        <authorList>
            <person name="Hahne J."/>
            <person name="Isele D."/>
            <person name="Lipski A."/>
        </authorList>
    </citation>
    <scope>NUCLEOTIDE SEQUENCE [LARGE SCALE GENOMIC DNA]</scope>
    <source>
        <strain evidence="4 5">JZ R-35</strain>
    </source>
</reference>
<dbReference type="Pfam" id="PF13578">
    <property type="entry name" value="Methyltransf_24"/>
    <property type="match status" value="1"/>
</dbReference>
<dbReference type="Gene3D" id="3.40.50.150">
    <property type="entry name" value="Vaccinia Virus protein VP39"/>
    <property type="match status" value="1"/>
</dbReference>
<comment type="caution">
    <text evidence="4">The sequence shown here is derived from an EMBL/GenBank/DDBJ whole genome shotgun (WGS) entry which is preliminary data.</text>
</comment>
<dbReference type="EMBL" id="QQXK01000010">
    <property type="protein sequence ID" value="RII42618.1"/>
    <property type="molecule type" value="Genomic_DNA"/>
</dbReference>